<proteinExistence type="predicted"/>
<feature type="region of interest" description="Disordered" evidence="1">
    <location>
        <begin position="125"/>
        <end position="237"/>
    </location>
</feature>
<evidence type="ECO:0000313" key="2">
    <source>
        <dbReference type="EMBL" id="KAJ4449221.1"/>
    </source>
</evidence>
<feature type="compositionally biased region" description="Basic and acidic residues" evidence="1">
    <location>
        <begin position="180"/>
        <end position="192"/>
    </location>
</feature>
<accession>A0ABQ8TTP0</accession>
<dbReference type="EMBL" id="JAJSOF020000003">
    <property type="protein sequence ID" value="KAJ4449221.1"/>
    <property type="molecule type" value="Genomic_DNA"/>
</dbReference>
<feature type="compositionally biased region" description="Basic residues" evidence="1">
    <location>
        <begin position="137"/>
        <end position="147"/>
    </location>
</feature>
<reference evidence="2 3" key="1">
    <citation type="journal article" date="2022" name="Allergy">
        <title>Genome assembly and annotation of Periplaneta americana reveal a comprehensive cockroach allergen profile.</title>
        <authorList>
            <person name="Wang L."/>
            <person name="Xiong Q."/>
            <person name="Saelim N."/>
            <person name="Wang L."/>
            <person name="Nong W."/>
            <person name="Wan A.T."/>
            <person name="Shi M."/>
            <person name="Liu X."/>
            <person name="Cao Q."/>
            <person name="Hui J.H.L."/>
            <person name="Sookrung N."/>
            <person name="Leung T.F."/>
            <person name="Tungtrongchitr A."/>
            <person name="Tsui S.K.W."/>
        </authorList>
    </citation>
    <scope>NUCLEOTIDE SEQUENCE [LARGE SCALE GENOMIC DNA]</scope>
    <source>
        <strain evidence="2">PWHHKU_190912</strain>
    </source>
</reference>
<organism evidence="2 3">
    <name type="scientific">Periplaneta americana</name>
    <name type="common">American cockroach</name>
    <name type="synonym">Blatta americana</name>
    <dbReference type="NCBI Taxonomy" id="6978"/>
    <lineage>
        <taxon>Eukaryota</taxon>
        <taxon>Metazoa</taxon>
        <taxon>Ecdysozoa</taxon>
        <taxon>Arthropoda</taxon>
        <taxon>Hexapoda</taxon>
        <taxon>Insecta</taxon>
        <taxon>Pterygota</taxon>
        <taxon>Neoptera</taxon>
        <taxon>Polyneoptera</taxon>
        <taxon>Dictyoptera</taxon>
        <taxon>Blattodea</taxon>
        <taxon>Blattoidea</taxon>
        <taxon>Blattidae</taxon>
        <taxon>Blattinae</taxon>
        <taxon>Periplaneta</taxon>
    </lineage>
</organism>
<evidence type="ECO:0000313" key="3">
    <source>
        <dbReference type="Proteomes" id="UP001148838"/>
    </source>
</evidence>
<name>A0ABQ8TTP0_PERAM</name>
<evidence type="ECO:0000256" key="1">
    <source>
        <dbReference type="SAM" id="MobiDB-lite"/>
    </source>
</evidence>
<keyword evidence="3" id="KW-1185">Reference proteome</keyword>
<dbReference type="Proteomes" id="UP001148838">
    <property type="component" value="Unassembled WGS sequence"/>
</dbReference>
<sequence length="237" mass="25957">MLDSKLGALLAALRACLPEIMRPGGALVASLLDFEIRLLAIFGVGLQAGAKDDDIVSPLKPCRHFVLPFERLHSSYKIEFVKGSERGADHTTYSSLLSMGLPPCLFMACYGIPFYVKTEKTATGLSKENGKEDPKCLTKRQTQKRGNQKKDKNARCGRKGRKPKMEMGRPRSTYGSPEMDESHHNVGPERRTTAHGTTKNQMGGLLQNQSGKSMVESGTRQGSMEAAGTKHESTSTR</sequence>
<protein>
    <submittedName>
        <fullName evidence="2">Uncharacterized protein</fullName>
    </submittedName>
</protein>
<comment type="caution">
    <text evidence="2">The sequence shown here is derived from an EMBL/GenBank/DDBJ whole genome shotgun (WGS) entry which is preliminary data.</text>
</comment>
<feature type="compositionally biased region" description="Polar residues" evidence="1">
    <location>
        <begin position="194"/>
        <end position="222"/>
    </location>
</feature>
<feature type="compositionally biased region" description="Basic and acidic residues" evidence="1">
    <location>
        <begin position="228"/>
        <end position="237"/>
    </location>
</feature>
<gene>
    <name evidence="2" type="ORF">ANN_00618</name>
</gene>